<dbReference type="Pfam" id="PF00156">
    <property type="entry name" value="Pribosyltran"/>
    <property type="match status" value="1"/>
</dbReference>
<dbReference type="InterPro" id="IPR029057">
    <property type="entry name" value="PRTase-like"/>
</dbReference>
<organism evidence="2 3">
    <name type="scientific">Caminibacter mediatlanticus TB-2</name>
    <dbReference type="NCBI Taxonomy" id="391592"/>
    <lineage>
        <taxon>Bacteria</taxon>
        <taxon>Pseudomonadati</taxon>
        <taxon>Campylobacterota</taxon>
        <taxon>Epsilonproteobacteria</taxon>
        <taxon>Nautiliales</taxon>
        <taxon>Nautiliaceae</taxon>
        <taxon>Caminibacter</taxon>
    </lineage>
</organism>
<dbReference type="Proteomes" id="UP000306825">
    <property type="component" value="Chromosome"/>
</dbReference>
<accession>A0ABX5VBH0</accession>
<reference evidence="2 3" key="1">
    <citation type="submission" date="2019-05" db="EMBL/GenBank/DDBJ databases">
        <title>A comparative analysis of the Nautiliaceae.</title>
        <authorList>
            <person name="Grosche A."/>
            <person name="Smedile F."/>
            <person name="Vetriani C."/>
        </authorList>
    </citation>
    <scope>NUCLEOTIDE SEQUENCE [LARGE SCALE GENOMIC DNA]</scope>
    <source>
        <strain evidence="2 3">TB-2</strain>
    </source>
</reference>
<dbReference type="InterPro" id="IPR000836">
    <property type="entry name" value="PRTase_dom"/>
</dbReference>
<dbReference type="SUPFAM" id="SSF53271">
    <property type="entry name" value="PRTase-like"/>
    <property type="match status" value="1"/>
</dbReference>
<dbReference type="Gene3D" id="3.40.50.2020">
    <property type="match status" value="1"/>
</dbReference>
<proteinExistence type="predicted"/>
<dbReference type="EMBL" id="CP040463">
    <property type="protein sequence ID" value="QCT94872.1"/>
    <property type="molecule type" value="Genomic_DNA"/>
</dbReference>
<evidence type="ECO:0000313" key="2">
    <source>
        <dbReference type="EMBL" id="QCT94872.1"/>
    </source>
</evidence>
<evidence type="ECO:0000259" key="1">
    <source>
        <dbReference type="Pfam" id="PF00156"/>
    </source>
</evidence>
<name>A0ABX5VBH0_9BACT</name>
<feature type="domain" description="Phosphoribosyltransferase" evidence="1">
    <location>
        <begin position="105"/>
        <end position="178"/>
    </location>
</feature>
<dbReference type="Gene3D" id="3.30.1310.20">
    <property type="entry name" value="PRTase-like"/>
    <property type="match status" value="1"/>
</dbReference>
<keyword evidence="3" id="KW-1185">Reference proteome</keyword>
<protein>
    <recommendedName>
        <fullName evidence="1">Phosphoribosyltransferase domain-containing protein</fullName>
    </recommendedName>
</protein>
<dbReference type="RefSeq" id="WP_138323563.1">
    <property type="nucleotide sequence ID" value="NZ_CP040463.1"/>
</dbReference>
<dbReference type="CDD" id="cd06223">
    <property type="entry name" value="PRTases_typeI"/>
    <property type="match status" value="1"/>
</dbReference>
<gene>
    <name evidence="2" type="ORF">FE773_06640</name>
</gene>
<evidence type="ECO:0000313" key="3">
    <source>
        <dbReference type="Proteomes" id="UP000306825"/>
    </source>
</evidence>
<sequence>MFFENKQEALLKLIESLDKNVICDCVVLAINKRAMFYAREIALNNGMLEGDFLFIEEVKSPINQETSLAAVSETKDYILIDELIESFEITNDYLFNEIERVYEEKILEDIHQLRGGEGIISLENRNVLLVDEGANTGLTLLCAIKSCLNKKANSINVAVPVIAKETAEMVEKIVDNVFFAKVVEDYVDTRFYFKEYE</sequence>